<evidence type="ECO:0000313" key="2">
    <source>
        <dbReference type="EMBL" id="TCO52566.1"/>
    </source>
</evidence>
<proteinExistence type="predicted"/>
<comment type="caution">
    <text evidence="2">The sequence shown here is derived from an EMBL/GenBank/DDBJ whole genome shotgun (WGS) entry which is preliminary data.</text>
</comment>
<reference evidence="2 3" key="1">
    <citation type="submission" date="2019-03" db="EMBL/GenBank/DDBJ databases">
        <title>Genomic Encyclopedia of Type Strains, Phase IV (KMG-IV): sequencing the most valuable type-strain genomes for metagenomic binning, comparative biology and taxonomic classification.</title>
        <authorList>
            <person name="Goeker M."/>
        </authorList>
    </citation>
    <scope>NUCLEOTIDE SEQUENCE [LARGE SCALE GENOMIC DNA]</scope>
    <source>
        <strain evidence="2 3">DSM 45934</strain>
    </source>
</reference>
<dbReference type="AlphaFoldDB" id="A0A4R2J7I6"/>
<protein>
    <submittedName>
        <fullName evidence="2">Uncharacterized protein</fullName>
    </submittedName>
</protein>
<sequence length="84" mass="8969">MARAPDGTSMIMHAVAHTPRRRPIALPHGRRLHARVTAPTLSGGTPMGQSYRGFMINMGLLAVSPDERSFRSGFTRVGVEGGVG</sequence>
<evidence type="ECO:0000313" key="3">
    <source>
        <dbReference type="Proteomes" id="UP000295680"/>
    </source>
</evidence>
<feature type="region of interest" description="Disordered" evidence="1">
    <location>
        <begin position="1"/>
        <end position="20"/>
    </location>
</feature>
<gene>
    <name evidence="2" type="ORF">EV192_112298</name>
</gene>
<evidence type="ECO:0000256" key="1">
    <source>
        <dbReference type="SAM" id="MobiDB-lite"/>
    </source>
</evidence>
<name>A0A4R2J7I6_9PSEU</name>
<dbReference type="EMBL" id="SLWS01000012">
    <property type="protein sequence ID" value="TCO52566.1"/>
    <property type="molecule type" value="Genomic_DNA"/>
</dbReference>
<dbReference type="Proteomes" id="UP000295680">
    <property type="component" value="Unassembled WGS sequence"/>
</dbReference>
<organism evidence="2 3">
    <name type="scientific">Actinocrispum wychmicini</name>
    <dbReference type="NCBI Taxonomy" id="1213861"/>
    <lineage>
        <taxon>Bacteria</taxon>
        <taxon>Bacillati</taxon>
        <taxon>Actinomycetota</taxon>
        <taxon>Actinomycetes</taxon>
        <taxon>Pseudonocardiales</taxon>
        <taxon>Pseudonocardiaceae</taxon>
        <taxon>Actinocrispum</taxon>
    </lineage>
</organism>
<keyword evidence="3" id="KW-1185">Reference proteome</keyword>
<accession>A0A4R2J7I6</accession>